<dbReference type="NCBIfam" id="NF003811">
    <property type="entry name" value="PRK05402.1"/>
    <property type="match status" value="1"/>
</dbReference>
<dbReference type="GO" id="GO:0004553">
    <property type="term" value="F:hydrolase activity, hydrolyzing O-glycosyl compounds"/>
    <property type="evidence" value="ECO:0007669"/>
    <property type="project" value="InterPro"/>
</dbReference>
<dbReference type="NCBIfam" id="TIGR01515">
    <property type="entry name" value="branching_enzym"/>
    <property type="match status" value="1"/>
</dbReference>
<dbReference type="InterPro" id="IPR037439">
    <property type="entry name" value="Branching_enzy"/>
</dbReference>
<dbReference type="FunFam" id="3.20.20.80:FF:000003">
    <property type="entry name" value="1,4-alpha-glucan branching enzyme GlgB"/>
    <property type="match status" value="1"/>
</dbReference>
<dbReference type="EC" id="2.4.1.18" evidence="10"/>
<accession>A0A5D4QQR8</accession>
<dbReference type="NCBIfam" id="NF008967">
    <property type="entry name" value="PRK12313.1"/>
    <property type="match status" value="1"/>
</dbReference>
<dbReference type="SUPFAM" id="SSF81296">
    <property type="entry name" value="E set domains"/>
    <property type="match status" value="1"/>
</dbReference>
<dbReference type="PIRSF" id="PIRSF000463">
    <property type="entry name" value="GlgB"/>
    <property type="match status" value="1"/>
</dbReference>
<dbReference type="PANTHER" id="PTHR43651:SF3">
    <property type="entry name" value="1,4-ALPHA-GLUCAN-BRANCHING ENZYME"/>
    <property type="match status" value="1"/>
</dbReference>
<keyword evidence="5 10" id="KW-0321">Glycogen metabolism</keyword>
<comment type="pathway">
    <text evidence="3 10">Glycan biosynthesis; glycogen biosynthesis.</text>
</comment>
<dbReference type="InterPro" id="IPR006047">
    <property type="entry name" value="GH13_cat_dom"/>
</dbReference>
<feature type="active site" description="Proton donor" evidence="10 11">
    <location>
        <position position="354"/>
    </location>
</feature>
<dbReference type="InterPro" id="IPR017853">
    <property type="entry name" value="GH"/>
</dbReference>
<dbReference type="GO" id="GO:0005829">
    <property type="term" value="C:cytosol"/>
    <property type="evidence" value="ECO:0007669"/>
    <property type="project" value="TreeGrafter"/>
</dbReference>
<comment type="function">
    <text evidence="2 10">Catalyzes the formation of the alpha-1,6-glucosidic linkages in glycogen by scission of a 1,4-alpha-linked oligosaccharide from growing alpha-1,4-glucan chains and the subsequent attachment of the oligosaccharide to the alpha-1,6 position.</text>
</comment>
<evidence type="ECO:0000256" key="9">
    <source>
        <dbReference type="ARBA" id="ARBA00023277"/>
    </source>
</evidence>
<evidence type="ECO:0000256" key="5">
    <source>
        <dbReference type="ARBA" id="ARBA00022600"/>
    </source>
</evidence>
<name>A0A5D4QQR8_9BACI</name>
<evidence type="ECO:0000256" key="11">
    <source>
        <dbReference type="PIRSR" id="PIRSR000463-1"/>
    </source>
</evidence>
<dbReference type="RefSeq" id="WP_148977163.1">
    <property type="nucleotide sequence ID" value="NZ_VTER01000023.1"/>
</dbReference>
<dbReference type="Pfam" id="PF00128">
    <property type="entry name" value="Alpha-amylase"/>
    <property type="match status" value="2"/>
</dbReference>
<dbReference type="InterPro" id="IPR013783">
    <property type="entry name" value="Ig-like_fold"/>
</dbReference>
<evidence type="ECO:0000256" key="2">
    <source>
        <dbReference type="ARBA" id="ARBA00002953"/>
    </source>
</evidence>
<evidence type="ECO:0000256" key="8">
    <source>
        <dbReference type="ARBA" id="ARBA00023056"/>
    </source>
</evidence>
<dbReference type="InterPro" id="IPR044143">
    <property type="entry name" value="GlgB_N_E_set_prok"/>
</dbReference>
<dbReference type="InterPro" id="IPR006407">
    <property type="entry name" value="GlgB"/>
</dbReference>
<dbReference type="GO" id="GO:0043169">
    <property type="term" value="F:cation binding"/>
    <property type="evidence" value="ECO:0007669"/>
    <property type="project" value="InterPro"/>
</dbReference>
<dbReference type="SUPFAM" id="SSF51011">
    <property type="entry name" value="Glycosyl hydrolase domain"/>
    <property type="match status" value="1"/>
</dbReference>
<dbReference type="Proteomes" id="UP000322139">
    <property type="component" value="Unassembled WGS sequence"/>
</dbReference>
<keyword evidence="9 10" id="KW-0119">Carbohydrate metabolism</keyword>
<evidence type="ECO:0000256" key="7">
    <source>
        <dbReference type="ARBA" id="ARBA00022679"/>
    </source>
</evidence>
<feature type="active site" description="Nucleophile" evidence="10 11">
    <location>
        <position position="311"/>
    </location>
</feature>
<dbReference type="PANTHER" id="PTHR43651">
    <property type="entry name" value="1,4-ALPHA-GLUCAN-BRANCHING ENZYME"/>
    <property type="match status" value="1"/>
</dbReference>
<dbReference type="Gene3D" id="3.20.20.80">
    <property type="entry name" value="Glycosidases"/>
    <property type="match status" value="1"/>
</dbReference>
<evidence type="ECO:0000313" key="15">
    <source>
        <dbReference type="Proteomes" id="UP000322139"/>
    </source>
</evidence>
<evidence type="ECO:0000256" key="3">
    <source>
        <dbReference type="ARBA" id="ARBA00004964"/>
    </source>
</evidence>
<organism evidence="14 15">
    <name type="scientific">Bacillus infantis</name>
    <dbReference type="NCBI Taxonomy" id="324767"/>
    <lineage>
        <taxon>Bacteria</taxon>
        <taxon>Bacillati</taxon>
        <taxon>Bacillota</taxon>
        <taxon>Bacilli</taxon>
        <taxon>Bacillales</taxon>
        <taxon>Bacillaceae</taxon>
        <taxon>Bacillus</taxon>
    </lineage>
</organism>
<sequence>MAVKTMFPTDYQMHLFHEGTLFDSHRLFGAHVIFKDGKTLTRFAVWAPNAKEVRVVGDFNSWDGEDFKLHRMNNEGVWHIVIEKDLAGCLYKYEILTQGGTRLHKADPYAFYSEKRPGTASVVWPLEGYEWNDQSWLKGRMKKNTFAEPAVIYEMHAGTWKRKNGTSLLNYRELADEIVPYVLEHGFTHVELLPLVEHPLDASWGYQGTGYFSPTSRYGKPQDFMYFVDQCHQHNIGVILDWVPGHFCKDAHGLYKFDGTHLFEYKNETDRENYVWGTSNFDLGRNEVQSFLISNALFWLETYHIDGFRMDAVSNIIYWPNSHEQHQNPYGIEFLRKLNSTIREYDPSIFLAAEDSSNLPQVTSPAHYGGLGFHYKWNMGWMNDVLAYMETSPEARSGKHGNITFSLLYAFKENFILPLSHDEVVHGKKSLLNKMPGDYWRKFAQFRLLLGYMMAHPGKKLLFMGFEIAQFSEWKDSEGLDWNLLDYEMHQKANRYTKDLIRLYRRSRPLFELDHLQEGFEWIDADNLEQSIFSFVRFSAAEGEHLIAVCNFTADPYRNFRIGVPHAGSYREIFNSDKEEYGGSGWTNKKVVKTEELEYHGRPYSIQMAIPPFGITILRPVKHRKERKGNGKDKMCGNAAGRGKRVKA</sequence>
<dbReference type="InterPro" id="IPR004193">
    <property type="entry name" value="Glyco_hydro_13_N"/>
</dbReference>
<dbReference type="InterPro" id="IPR013780">
    <property type="entry name" value="Glyco_hydro_b"/>
</dbReference>
<dbReference type="InterPro" id="IPR014756">
    <property type="entry name" value="Ig_E-set"/>
</dbReference>
<keyword evidence="7 10" id="KW-0808">Transferase</keyword>
<dbReference type="GO" id="GO:0003844">
    <property type="term" value="F:1,4-alpha-glucan branching enzyme activity"/>
    <property type="evidence" value="ECO:0007669"/>
    <property type="project" value="UniProtKB-UniRule"/>
</dbReference>
<comment type="similarity">
    <text evidence="4 10">Belongs to the glycosyl hydrolase 13 family. GlgB subfamily.</text>
</comment>
<dbReference type="Gene3D" id="2.60.40.1180">
    <property type="entry name" value="Golgi alpha-mannosidase II"/>
    <property type="match status" value="1"/>
</dbReference>
<dbReference type="Pfam" id="PF02806">
    <property type="entry name" value="Alpha-amylase_C"/>
    <property type="match status" value="1"/>
</dbReference>
<dbReference type="UniPathway" id="UPA00164"/>
<feature type="domain" description="Glycosyl hydrolase family 13 catalytic" evidence="13">
    <location>
        <begin position="154"/>
        <end position="506"/>
    </location>
</feature>
<dbReference type="CDD" id="cd02855">
    <property type="entry name" value="E_set_GBE_prok_N"/>
    <property type="match status" value="1"/>
</dbReference>
<gene>
    <name evidence="10 14" type="primary">glgB</name>
    <name evidence="14" type="ORF">FZD51_25070</name>
</gene>
<evidence type="ECO:0000256" key="4">
    <source>
        <dbReference type="ARBA" id="ARBA00009000"/>
    </source>
</evidence>
<dbReference type="AlphaFoldDB" id="A0A5D4QQR8"/>
<protein>
    <recommendedName>
        <fullName evidence="10">1,4-alpha-glucan branching enzyme GlgB</fullName>
        <ecNumber evidence="10">2.4.1.18</ecNumber>
    </recommendedName>
    <alternativeName>
        <fullName evidence="10">1,4-alpha-D-glucan:1,4-alpha-D-glucan 6-glucosyl-transferase</fullName>
    </alternativeName>
    <alternativeName>
        <fullName evidence="10">Alpha-(1-&gt;4)-glucan branching enzyme</fullName>
    </alternativeName>
    <alternativeName>
        <fullName evidence="10">Glycogen branching enzyme</fullName>
        <shortName evidence="10">BE</shortName>
    </alternativeName>
</protein>
<evidence type="ECO:0000256" key="1">
    <source>
        <dbReference type="ARBA" id="ARBA00000826"/>
    </source>
</evidence>
<dbReference type="GO" id="GO:0005978">
    <property type="term" value="P:glycogen biosynthetic process"/>
    <property type="evidence" value="ECO:0007669"/>
    <property type="project" value="UniProtKB-UniRule"/>
</dbReference>
<dbReference type="CDD" id="cd11322">
    <property type="entry name" value="AmyAc_Glg_BE"/>
    <property type="match status" value="1"/>
</dbReference>
<proteinExistence type="inferred from homology"/>
<dbReference type="HAMAP" id="MF_00685">
    <property type="entry name" value="GlgB"/>
    <property type="match status" value="1"/>
</dbReference>
<dbReference type="SUPFAM" id="SSF51445">
    <property type="entry name" value="(Trans)glycosidases"/>
    <property type="match status" value="1"/>
</dbReference>
<dbReference type="InterPro" id="IPR006048">
    <property type="entry name" value="A-amylase/branching_C"/>
</dbReference>
<comment type="catalytic activity">
    <reaction evidence="1 10">
        <text>Transfers a segment of a (1-&gt;4)-alpha-D-glucan chain to a primary hydroxy group in a similar glucan chain.</text>
        <dbReference type="EC" id="2.4.1.18"/>
    </reaction>
</comment>
<evidence type="ECO:0000259" key="13">
    <source>
        <dbReference type="SMART" id="SM00642"/>
    </source>
</evidence>
<comment type="subunit">
    <text evidence="10">Monomer.</text>
</comment>
<feature type="region of interest" description="Disordered" evidence="12">
    <location>
        <begin position="625"/>
        <end position="648"/>
    </location>
</feature>
<evidence type="ECO:0000256" key="6">
    <source>
        <dbReference type="ARBA" id="ARBA00022676"/>
    </source>
</evidence>
<dbReference type="Pfam" id="PF02922">
    <property type="entry name" value="CBM_48"/>
    <property type="match status" value="1"/>
</dbReference>
<keyword evidence="8 10" id="KW-0320">Glycogen biosynthesis</keyword>
<comment type="caution">
    <text evidence="14">The sequence shown here is derived from an EMBL/GenBank/DDBJ whole genome shotgun (WGS) entry which is preliminary data.</text>
</comment>
<reference evidence="14 15" key="1">
    <citation type="submission" date="2019-08" db="EMBL/GenBank/DDBJ databases">
        <title>Bacillus genomes from the desert of Cuatro Cienegas, Coahuila.</title>
        <authorList>
            <person name="Olmedo-Alvarez G."/>
        </authorList>
    </citation>
    <scope>NUCLEOTIDE SEQUENCE [LARGE SCALE GENOMIC DNA]</scope>
    <source>
        <strain evidence="14 15">CH446_14T</strain>
    </source>
</reference>
<dbReference type="FunFam" id="2.60.40.1180:FF:000002">
    <property type="entry name" value="1,4-alpha-glucan branching enzyme GlgB"/>
    <property type="match status" value="1"/>
</dbReference>
<dbReference type="SMART" id="SM00642">
    <property type="entry name" value="Aamy"/>
    <property type="match status" value="1"/>
</dbReference>
<evidence type="ECO:0000256" key="10">
    <source>
        <dbReference type="HAMAP-Rule" id="MF_00685"/>
    </source>
</evidence>
<evidence type="ECO:0000256" key="12">
    <source>
        <dbReference type="SAM" id="MobiDB-lite"/>
    </source>
</evidence>
<keyword evidence="6 10" id="KW-0328">Glycosyltransferase</keyword>
<evidence type="ECO:0000313" key="14">
    <source>
        <dbReference type="EMBL" id="TYS40356.1"/>
    </source>
</evidence>
<dbReference type="Gene3D" id="2.60.40.10">
    <property type="entry name" value="Immunoglobulins"/>
    <property type="match status" value="1"/>
</dbReference>
<dbReference type="EMBL" id="VTER01000023">
    <property type="protein sequence ID" value="TYS40356.1"/>
    <property type="molecule type" value="Genomic_DNA"/>
</dbReference>